<organism evidence="1 2">
    <name type="scientific">Claviceps pusilla</name>
    <dbReference type="NCBI Taxonomy" id="123648"/>
    <lineage>
        <taxon>Eukaryota</taxon>
        <taxon>Fungi</taxon>
        <taxon>Dikarya</taxon>
        <taxon>Ascomycota</taxon>
        <taxon>Pezizomycotina</taxon>
        <taxon>Sordariomycetes</taxon>
        <taxon>Hypocreomycetidae</taxon>
        <taxon>Hypocreales</taxon>
        <taxon>Clavicipitaceae</taxon>
        <taxon>Claviceps</taxon>
    </lineage>
</organism>
<name>A0A9P7T0J2_9HYPO</name>
<dbReference type="AlphaFoldDB" id="A0A9P7T0J2"/>
<reference evidence="1" key="1">
    <citation type="journal article" date="2020" name="bioRxiv">
        <title>Whole genome comparisons of ergot fungi reveals the divergence and evolution of species within the genus Claviceps are the result of varying mechanisms driving genome evolution and host range expansion.</title>
        <authorList>
            <person name="Wyka S.A."/>
            <person name="Mondo S.J."/>
            <person name="Liu M."/>
            <person name="Dettman J."/>
            <person name="Nalam V."/>
            <person name="Broders K.D."/>
        </authorList>
    </citation>
    <scope>NUCLEOTIDE SEQUENCE</scope>
    <source>
        <strain evidence="1">CCC 602</strain>
    </source>
</reference>
<protein>
    <submittedName>
        <fullName evidence="1">Uncharacterized protein</fullName>
    </submittedName>
</protein>
<sequence length="136" mass="14336">MASQHGLETGFDPLKPPCMGRSTALSKDTVLSPRDLPPVLNLKQVPAHSADLPVVVGGMTNVEPTLPSTRLWKTHIPILLVFCKVLIDLVVVAASEPSPDNDSGSSRFGLDIGPLDLGIAGQGRNAGLEHQDVAEN</sequence>
<proteinExistence type="predicted"/>
<comment type="caution">
    <text evidence="1">The sequence shown here is derived from an EMBL/GenBank/DDBJ whole genome shotgun (WGS) entry which is preliminary data.</text>
</comment>
<dbReference type="Proteomes" id="UP000748025">
    <property type="component" value="Unassembled WGS sequence"/>
</dbReference>
<evidence type="ECO:0000313" key="2">
    <source>
        <dbReference type="Proteomes" id="UP000748025"/>
    </source>
</evidence>
<keyword evidence="2" id="KW-1185">Reference proteome</keyword>
<accession>A0A9P7T0J2</accession>
<dbReference type="EMBL" id="SRPW01000636">
    <property type="protein sequence ID" value="KAG6013152.1"/>
    <property type="molecule type" value="Genomic_DNA"/>
</dbReference>
<evidence type="ECO:0000313" key="1">
    <source>
        <dbReference type="EMBL" id="KAG6013152.1"/>
    </source>
</evidence>
<gene>
    <name evidence="1" type="ORF">E4U43_007468</name>
</gene>